<keyword evidence="5" id="KW-0449">Lipoprotein</keyword>
<evidence type="ECO:0000313" key="7">
    <source>
        <dbReference type="Proteomes" id="UP001144297"/>
    </source>
</evidence>
<reference evidence="6" key="1">
    <citation type="submission" date="2022-12" db="EMBL/GenBank/DDBJ databases">
        <title>Reference genome sequencing for broad-spectrum identification of bacterial and archaeal isolates by mass spectrometry.</title>
        <authorList>
            <person name="Sekiguchi Y."/>
            <person name="Tourlousse D.M."/>
        </authorList>
    </citation>
    <scope>NUCLEOTIDE SEQUENCE</scope>
    <source>
        <strain evidence="6">TSL-P1</strain>
    </source>
</reference>
<dbReference type="Proteomes" id="UP001144297">
    <property type="component" value="Unassembled WGS sequence"/>
</dbReference>
<keyword evidence="7" id="KW-1185">Reference proteome</keyword>
<dbReference type="GO" id="GO:0009279">
    <property type="term" value="C:cell outer membrane"/>
    <property type="evidence" value="ECO:0007669"/>
    <property type="project" value="UniProtKB-SubCell"/>
</dbReference>
<dbReference type="Pfam" id="PF05818">
    <property type="entry name" value="TraT"/>
    <property type="match status" value="1"/>
</dbReference>
<name>A0A9W6GEX1_9BACT</name>
<dbReference type="InterPro" id="IPR008874">
    <property type="entry name" value="TraT_complement-R"/>
</dbReference>
<keyword evidence="2" id="KW-0732">Signal</keyword>
<organism evidence="6 7">
    <name type="scientific">Thermodesulfovibrio yellowstonii</name>
    <dbReference type="NCBI Taxonomy" id="28262"/>
    <lineage>
        <taxon>Bacteria</taxon>
        <taxon>Pseudomonadati</taxon>
        <taxon>Nitrospirota</taxon>
        <taxon>Thermodesulfovibrionia</taxon>
        <taxon>Thermodesulfovibrionales</taxon>
        <taxon>Thermodesulfovibrionaceae</taxon>
        <taxon>Thermodesulfovibrio</taxon>
    </lineage>
</organism>
<keyword evidence="4" id="KW-0564">Palmitate</keyword>
<dbReference type="PIRSF" id="PIRSF002859">
    <property type="entry name" value="Lipo_traT"/>
    <property type="match status" value="1"/>
</dbReference>
<evidence type="ECO:0000256" key="3">
    <source>
        <dbReference type="ARBA" id="ARBA00023136"/>
    </source>
</evidence>
<evidence type="ECO:0000256" key="1">
    <source>
        <dbReference type="ARBA" id="ARBA00004459"/>
    </source>
</evidence>
<dbReference type="AlphaFoldDB" id="A0A9W6GEX1"/>
<evidence type="ECO:0000256" key="4">
    <source>
        <dbReference type="ARBA" id="ARBA00023139"/>
    </source>
</evidence>
<evidence type="ECO:0000256" key="2">
    <source>
        <dbReference type="ARBA" id="ARBA00022729"/>
    </source>
</evidence>
<protein>
    <submittedName>
        <fullName evidence="6">Conjugative transfer: surface exclusion</fullName>
    </submittedName>
</protein>
<comment type="caution">
    <text evidence="6">The sequence shown here is derived from an EMBL/GenBank/DDBJ whole genome shotgun (WGS) entry which is preliminary data.</text>
</comment>
<sequence length="252" mass="27241">MREWTNPKKKVFILLILTLFLLQTTGCGQMINAIEHSDMQVKLKMTDTIFLDPVVKAKNRTIYVAVNNTSDMQEVDTTMLQNLITSRLAAKGYQVVNDPTQAGYIIQTNILYMDYYRQTGTKEGALEGALVGGGSGALIGQSRDTSIALGLIGALVGGIGGAILGKALKVETYAGVVDVQIQEKTDKPVTGQIVTNAQQGSSTTIQTKQEISSNYQIYRTKIACTAQQTNIDKVEAARAIAEKIANQIGGMF</sequence>
<evidence type="ECO:0000313" key="6">
    <source>
        <dbReference type="EMBL" id="GLI52588.1"/>
    </source>
</evidence>
<dbReference type="EMBL" id="BSDX01000001">
    <property type="protein sequence ID" value="GLI52588.1"/>
    <property type="molecule type" value="Genomic_DNA"/>
</dbReference>
<accession>A0A9W6GEX1</accession>
<keyword evidence="3" id="KW-0472">Membrane</keyword>
<gene>
    <name evidence="6" type="ORF">TISLANDTSLP1_02810</name>
</gene>
<evidence type="ECO:0000256" key="5">
    <source>
        <dbReference type="ARBA" id="ARBA00023288"/>
    </source>
</evidence>
<proteinExistence type="predicted"/>
<comment type="subcellular location">
    <subcellularLocation>
        <location evidence="1">Cell outer membrane</location>
        <topology evidence="1">Lipid-anchor</topology>
    </subcellularLocation>
</comment>